<evidence type="ECO:0000313" key="4">
    <source>
        <dbReference type="Proteomes" id="UP001204445"/>
    </source>
</evidence>
<keyword evidence="1" id="KW-1133">Transmembrane helix</keyword>
<dbReference type="EMBL" id="JANUCT010000004">
    <property type="protein sequence ID" value="MCS3902832.1"/>
    <property type="molecule type" value="Genomic_DNA"/>
</dbReference>
<dbReference type="CDD" id="cd03507">
    <property type="entry name" value="Delta12-FADS-like"/>
    <property type="match status" value="1"/>
</dbReference>
<evidence type="ECO:0000259" key="2">
    <source>
        <dbReference type="Pfam" id="PF00487"/>
    </source>
</evidence>
<dbReference type="Pfam" id="PF00487">
    <property type="entry name" value="FA_desaturase"/>
    <property type="match status" value="1"/>
</dbReference>
<reference evidence="3" key="1">
    <citation type="submission" date="2022-08" db="EMBL/GenBank/DDBJ databases">
        <title>Genomic Encyclopedia of Type Strains, Phase III (KMG-III): the genomes of soil and plant-associated and newly described type strains.</title>
        <authorList>
            <person name="Whitman W."/>
        </authorList>
    </citation>
    <scope>NUCLEOTIDE SEQUENCE</scope>
    <source>
        <strain evidence="3">HMT 1</strain>
    </source>
</reference>
<dbReference type="GO" id="GO:0016717">
    <property type="term" value="F:oxidoreductase activity, acting on paired donors, with oxidation of a pair of donors resulting in the reduction of molecular oxygen to two molecules of water"/>
    <property type="evidence" value="ECO:0007669"/>
    <property type="project" value="TreeGrafter"/>
</dbReference>
<evidence type="ECO:0000256" key="1">
    <source>
        <dbReference type="SAM" id="Phobius"/>
    </source>
</evidence>
<comment type="caution">
    <text evidence="3">The sequence shown here is derived from an EMBL/GenBank/DDBJ whole genome shotgun (WGS) entry which is preliminary data.</text>
</comment>
<dbReference type="AlphaFoldDB" id="A0AAE3L575"/>
<sequence length="356" mass="40976">MQAQTIDLDLAARPQALRGVLRGYSAPHTRRSVLELLVTAIPFATTWILLWYTLSAGYWAGFALAVPAAAFLVRLFMIQHDCGHRSFFASQRANDWVGRAIGVLTLTPHDFWRHTHNTHHATSGNLDRPYIGGVDTLTVREYQSLPRWQRWRYRLYRHPIVLFGIGPAWVFLLDYRLPVGFMRVGWKPWASTMATNAVIVALWGGLMVAVGVSTFLLVQLPITLLAASIGVWLFYVQHQFEDTYWAHEEDWTFDESALHGSSHYVLPGLLRWFSANIGVHHLHHLCCRIPSYRLSEVLRDHPELANISRISLRQSVAAVRLALWDEDKRRLVSFREARRDSIRAQKHIRQYVEPID</sequence>
<dbReference type="InterPro" id="IPR012171">
    <property type="entry name" value="Fatty_acid_desaturase"/>
</dbReference>
<feature type="transmembrane region" description="Helical" evidence="1">
    <location>
        <begin position="193"/>
        <end position="218"/>
    </location>
</feature>
<protein>
    <submittedName>
        <fullName evidence="3">Omega-6 fatty acid desaturase (Delta-12 desaturase)</fullName>
        <ecNumber evidence="3">1.14.19.-</ecNumber>
    </submittedName>
</protein>
<keyword evidence="1" id="KW-0812">Transmembrane</keyword>
<organism evidence="3 4">
    <name type="scientific">Methylohalomonas lacus</name>
    <dbReference type="NCBI Taxonomy" id="398773"/>
    <lineage>
        <taxon>Bacteria</taxon>
        <taxon>Pseudomonadati</taxon>
        <taxon>Pseudomonadota</taxon>
        <taxon>Gammaproteobacteria</taxon>
        <taxon>Methylohalomonadales</taxon>
        <taxon>Methylohalomonadaceae</taxon>
        <taxon>Methylohalomonas</taxon>
    </lineage>
</organism>
<keyword evidence="1" id="KW-0472">Membrane</keyword>
<proteinExistence type="predicted"/>
<feature type="transmembrane region" description="Helical" evidence="1">
    <location>
        <begin position="32"/>
        <end position="52"/>
    </location>
</feature>
<feature type="transmembrane region" description="Helical" evidence="1">
    <location>
        <begin position="155"/>
        <end position="173"/>
    </location>
</feature>
<dbReference type="PANTHER" id="PTHR19353">
    <property type="entry name" value="FATTY ACID DESATURASE 2"/>
    <property type="match status" value="1"/>
</dbReference>
<gene>
    <name evidence="3" type="ORF">J2T55_000836</name>
</gene>
<dbReference type="PANTHER" id="PTHR19353:SF73">
    <property type="entry name" value="FATTY ACID DESATURASE"/>
    <property type="match status" value="1"/>
</dbReference>
<dbReference type="RefSeq" id="WP_407660025.1">
    <property type="nucleotide sequence ID" value="NZ_JANUCT010000004.1"/>
</dbReference>
<accession>A0AAE3L575</accession>
<keyword evidence="3" id="KW-0560">Oxidoreductase</keyword>
<dbReference type="GO" id="GO:0006629">
    <property type="term" value="P:lipid metabolic process"/>
    <property type="evidence" value="ECO:0007669"/>
    <property type="project" value="InterPro"/>
</dbReference>
<dbReference type="GO" id="GO:0016020">
    <property type="term" value="C:membrane"/>
    <property type="evidence" value="ECO:0007669"/>
    <property type="project" value="TreeGrafter"/>
</dbReference>
<dbReference type="EC" id="1.14.19.-" evidence="3"/>
<dbReference type="Proteomes" id="UP001204445">
    <property type="component" value="Unassembled WGS sequence"/>
</dbReference>
<feature type="transmembrane region" description="Helical" evidence="1">
    <location>
        <begin position="58"/>
        <end position="77"/>
    </location>
</feature>
<evidence type="ECO:0000313" key="3">
    <source>
        <dbReference type="EMBL" id="MCS3902832.1"/>
    </source>
</evidence>
<dbReference type="InterPro" id="IPR005804">
    <property type="entry name" value="FA_desaturase_dom"/>
</dbReference>
<feature type="domain" description="Fatty acid desaturase" evidence="2">
    <location>
        <begin position="59"/>
        <end position="304"/>
    </location>
</feature>
<keyword evidence="4" id="KW-1185">Reference proteome</keyword>
<name>A0AAE3L575_9GAMM</name>